<organism evidence="1">
    <name type="scientific">Pseudomonas sp. MYb327</name>
    <dbReference type="NCBI Taxonomy" id="2745230"/>
    <lineage>
        <taxon>Bacteria</taxon>
        <taxon>Pseudomonadati</taxon>
        <taxon>Pseudomonadota</taxon>
        <taxon>Gammaproteobacteria</taxon>
        <taxon>Pseudomonadales</taxon>
        <taxon>Pseudomonadaceae</taxon>
        <taxon>Pseudomonas</taxon>
    </lineage>
</organism>
<evidence type="ECO:0000313" key="1">
    <source>
        <dbReference type="EMBL" id="XCG76041.1"/>
    </source>
</evidence>
<reference evidence="1" key="1">
    <citation type="submission" date="2024-06" db="EMBL/GenBank/DDBJ databases">
        <title>The Caenorhabditis elegans bacterial microbiome influences microsporidia infection through nutrient limitation and inhibiting parasite invasion.</title>
        <authorList>
            <person name="Tamim El Jarkass H."/>
            <person name="Castelblanco S."/>
            <person name="Kaur M."/>
            <person name="Wan Y.C."/>
            <person name="Ellis A.E."/>
            <person name="Sheldon R.D."/>
            <person name="Lien E.C."/>
            <person name="Burton N.O."/>
            <person name="Wright G.D."/>
            <person name="Reinke A.W."/>
        </authorList>
    </citation>
    <scope>NUCLEOTIDE SEQUENCE</scope>
    <source>
        <strain evidence="1">MYb327</strain>
    </source>
</reference>
<dbReference type="EMBL" id="CP159258">
    <property type="protein sequence ID" value="XCG76041.1"/>
    <property type="molecule type" value="Genomic_DNA"/>
</dbReference>
<protein>
    <submittedName>
        <fullName evidence="1">RHS repeat-associated core domain-containing protein</fullName>
    </submittedName>
</protein>
<accession>A0AAU8E7T0</accession>
<dbReference type="InterPro" id="IPR050708">
    <property type="entry name" value="T6SS_VgrG/RHS"/>
</dbReference>
<dbReference type="RefSeq" id="WP_339555788.1">
    <property type="nucleotide sequence ID" value="NZ_CP159258.1"/>
</dbReference>
<dbReference type="NCBIfam" id="TIGR03696">
    <property type="entry name" value="Rhs_assc_core"/>
    <property type="match status" value="1"/>
</dbReference>
<sequence length="945" mass="104369">MQFHRRLALDPIEPRVTRQRFDAAARPVASRDPYLFALALSDASAPDNLSQVLSLSGAALSSDSVDAGWRLALHGAAGQVVDHWDGRGSHSWTEFDDLLRPVAVRESGDGMVEHVLERFTYADADAITGNLCGQLIRHDDPAGTVHLRELGLGGAVLQQTRHFLRDTDGVNWPSDASARDALLEPGAGATTAYSYAPSTELLQQIDALGNRQRFAYTVAGELSTTYLTLAGAGQSDKPLVSEILYNPSGQIESETAGNGVITRHRYDLADGRLIGLSAHKANGTPLQDLNYRYDAAGNVLSIEDAAQPIRYFNNQRIEPIKTYRYDTLGQLIEATGWEAKTGNGGPALPGTQPLPLDPNQIANYVQTFHYDAGGNLLNLVHVGAQTHGRTLTRTQYSNRCLPERNGRPPTEAELADGFDANGNLRELQVGQSLDWDLRNQLTRVRPVVREDGNDDYEKYLYDGSGQRVRKIRANQTNVRTLISEVRYLPGVEIRTHSGTGEILHVINASAGSNGVQVLHWVAQKPGDITNDQVRYSLNDHLKSSTMELDQNADLISQEWYYPFGGTACFAARSATEAKYKTVRYSGKERDATGLYYYGFRYYAPWLQRWINPDPAGYVDGMNLYAMVGNRPINFADLDGRMGTELTAADISHIVNTLKRDMGELPQEDVRSVVNQYLKGKGANPQQYSATIMSKLGFASEAIAEPQETTYHRRLTSNEKKGLHLFWSTNAGSRYIGATSRNFFIRANTQERPSLATASNEARRELKSNTGEYSVNMSNDVYKSSFVPALQLLSEHEQDPWQTILLMSASVGPKTSSPVYRGSRLSDMGLSLGVSPTLKIGDIVSASSFLSFSSDKTEAESFISKYHHDNFIKGTVGVIFVASDTYTISNSIEHESIVFPATNYIVKNIVTQTTSGNSLFQTTRKFTPMIYLEKTNNNPPSRTKWI</sequence>
<dbReference type="Gene3D" id="2.180.10.10">
    <property type="entry name" value="RHS repeat-associated core"/>
    <property type="match status" value="1"/>
</dbReference>
<proteinExistence type="predicted"/>
<dbReference type="InterPro" id="IPR022385">
    <property type="entry name" value="Rhs_assc_core"/>
</dbReference>
<name>A0AAU8E7T0_9PSED</name>
<dbReference type="PANTHER" id="PTHR32305:SF15">
    <property type="entry name" value="PROTEIN RHSA-RELATED"/>
    <property type="match status" value="1"/>
</dbReference>
<dbReference type="PANTHER" id="PTHR32305">
    <property type="match status" value="1"/>
</dbReference>
<dbReference type="AlphaFoldDB" id="A0AAU8E7T0"/>
<gene>
    <name evidence="1" type="ORF">ABVN21_08210</name>
</gene>